<evidence type="ECO:0000256" key="4">
    <source>
        <dbReference type="ARBA" id="ARBA00022989"/>
    </source>
</evidence>
<feature type="transmembrane region" description="Helical" evidence="6">
    <location>
        <begin position="89"/>
        <end position="110"/>
    </location>
</feature>
<keyword evidence="2" id="KW-1003">Cell membrane</keyword>
<accession>A0A916QE94</accession>
<evidence type="ECO:0000256" key="2">
    <source>
        <dbReference type="ARBA" id="ARBA00022475"/>
    </source>
</evidence>
<keyword evidence="4 6" id="KW-1133">Transmembrane helix</keyword>
<dbReference type="EMBL" id="BMAQ01000030">
    <property type="protein sequence ID" value="GFR38895.1"/>
    <property type="molecule type" value="Genomic_DNA"/>
</dbReference>
<feature type="transmembrane region" description="Helical" evidence="6">
    <location>
        <begin position="258"/>
        <end position="283"/>
    </location>
</feature>
<feature type="transmembrane region" description="Helical" evidence="6">
    <location>
        <begin position="184"/>
        <end position="208"/>
    </location>
</feature>
<feature type="transmembrane region" description="Helical" evidence="6">
    <location>
        <begin position="158"/>
        <end position="178"/>
    </location>
</feature>
<feature type="transmembrane region" description="Helical" evidence="6">
    <location>
        <begin position="331"/>
        <end position="349"/>
    </location>
</feature>
<evidence type="ECO:0000256" key="5">
    <source>
        <dbReference type="ARBA" id="ARBA00023136"/>
    </source>
</evidence>
<keyword evidence="3 6" id="KW-0812">Transmembrane</keyword>
<dbReference type="InterPro" id="IPR050833">
    <property type="entry name" value="Poly_Biosynth_Transport"/>
</dbReference>
<proteinExistence type="predicted"/>
<dbReference type="CDD" id="cd13124">
    <property type="entry name" value="MATE_SpoVB_like"/>
    <property type="match status" value="1"/>
</dbReference>
<evidence type="ECO:0000313" key="7">
    <source>
        <dbReference type="EMBL" id="GFR38895.1"/>
    </source>
</evidence>
<keyword evidence="5 6" id="KW-0472">Membrane</keyword>
<comment type="subcellular location">
    <subcellularLocation>
        <location evidence="1">Cell membrane</location>
        <topology evidence="1">Multi-pass membrane protein</topology>
    </subcellularLocation>
</comment>
<sequence length="527" mass="57005">MNKIKQSFIHGTIILLAAGIINRILGFVPRITLPRVIGAEGVGLYQMGYPLLNILITIITGGLPLAIAKLVSEAESSGDEQMVRRILRVSLTFVIVGGLCFSLFCLWIAPYAGTHLMTDRRVIPTIAVMSPIITVVGISSVFRGYFQGRQNMIPTAASQILETIVRIFAMLLFAWFLLPYGVEWAAAGAMAGVLLGEIGGLIALLMMYRRHHLLSTAPAHAAAHAVPYSRGRHRAAFRKLMQTSIPVTAARFVGSGSYLLESIITVHSLAAAGIATAMATAQYGALQGMVIPILLLPGVLTYSLSVSLVPSLSEASARGDMRTIHKRLHQSMRLALVAGAPFAVIMYLLADPLTYYLYADGSIGHLLRLMAPAAIFLYFQNPLQAALQALDHPGQALFNSFAGACVKLTLIVLLAAKLKLGIVGVILAINVNIVLVSLLHYISVMRTIRFRLRTADVFMTAGCSAAMGIVMLLARSVLWQTSGWLNLLASIGIGLTVYLAAVFYCGLIDKHDLIRIPWLGPRLRRIK</sequence>
<dbReference type="PIRSF" id="PIRSF038958">
    <property type="entry name" value="PG_synth_SpoVB"/>
    <property type="match status" value="1"/>
</dbReference>
<feature type="transmembrane region" description="Helical" evidence="6">
    <location>
        <begin position="48"/>
        <end position="68"/>
    </location>
</feature>
<dbReference type="AlphaFoldDB" id="A0A916QE94"/>
<comment type="caution">
    <text evidence="7">The sequence shown here is derived from an EMBL/GenBank/DDBJ whole genome shotgun (WGS) entry which is preliminary data.</text>
</comment>
<dbReference type="PANTHER" id="PTHR30250:SF24">
    <property type="entry name" value="STAGE V SPORULATION PROTEIN B"/>
    <property type="match status" value="1"/>
</dbReference>
<feature type="transmembrane region" description="Helical" evidence="6">
    <location>
        <begin position="457"/>
        <end position="478"/>
    </location>
</feature>
<gene>
    <name evidence="7" type="ORF">PRECH8_21910</name>
</gene>
<name>A0A916QE94_9BACL</name>
<dbReference type="InterPro" id="IPR014249">
    <property type="entry name" value="Spore_V_B"/>
</dbReference>
<dbReference type="RefSeq" id="WP_242457544.1">
    <property type="nucleotide sequence ID" value="NZ_BMAQ01000030.1"/>
</dbReference>
<organism evidence="7 8">
    <name type="scientific">Insulibacter thermoxylanivorax</name>
    <dbReference type="NCBI Taxonomy" id="2749268"/>
    <lineage>
        <taxon>Bacteria</taxon>
        <taxon>Bacillati</taxon>
        <taxon>Bacillota</taxon>
        <taxon>Bacilli</taxon>
        <taxon>Bacillales</taxon>
        <taxon>Paenibacillaceae</taxon>
        <taxon>Insulibacter</taxon>
    </lineage>
</organism>
<dbReference type="InterPro" id="IPR002797">
    <property type="entry name" value="Polysacc_synth"/>
</dbReference>
<dbReference type="PANTHER" id="PTHR30250">
    <property type="entry name" value="PST FAMILY PREDICTED COLANIC ACID TRANSPORTER"/>
    <property type="match status" value="1"/>
</dbReference>
<protein>
    <submittedName>
        <fullName evidence="7">Stage V sporulation protein B</fullName>
    </submittedName>
</protein>
<feature type="transmembrane region" description="Helical" evidence="6">
    <location>
        <begin position="122"/>
        <end position="146"/>
    </location>
</feature>
<feature type="transmembrane region" description="Helical" evidence="6">
    <location>
        <begin position="289"/>
        <end position="310"/>
    </location>
</feature>
<evidence type="ECO:0000256" key="3">
    <source>
        <dbReference type="ARBA" id="ARBA00022692"/>
    </source>
</evidence>
<feature type="transmembrane region" description="Helical" evidence="6">
    <location>
        <begin position="422"/>
        <end position="445"/>
    </location>
</feature>
<feature type="transmembrane region" description="Helical" evidence="6">
    <location>
        <begin position="7"/>
        <end position="28"/>
    </location>
</feature>
<dbReference type="NCBIfam" id="TIGR02900">
    <property type="entry name" value="spore_V_B"/>
    <property type="match status" value="1"/>
</dbReference>
<evidence type="ECO:0000313" key="8">
    <source>
        <dbReference type="Proteomes" id="UP000654993"/>
    </source>
</evidence>
<dbReference type="Pfam" id="PF01943">
    <property type="entry name" value="Polysacc_synt"/>
    <property type="match status" value="1"/>
</dbReference>
<reference evidence="7" key="1">
    <citation type="submission" date="2020-08" db="EMBL/GenBank/DDBJ databases">
        <authorList>
            <person name="Uke A."/>
            <person name="Chhe C."/>
            <person name="Baramee S."/>
            <person name="Kosugi A."/>
        </authorList>
    </citation>
    <scope>NUCLEOTIDE SEQUENCE</scope>
    <source>
        <strain evidence="7">DA-C8</strain>
    </source>
</reference>
<evidence type="ECO:0000256" key="1">
    <source>
        <dbReference type="ARBA" id="ARBA00004651"/>
    </source>
</evidence>
<dbReference type="InterPro" id="IPR024923">
    <property type="entry name" value="PG_synth_SpoVB"/>
</dbReference>
<feature type="transmembrane region" description="Helical" evidence="6">
    <location>
        <begin position="355"/>
        <end position="377"/>
    </location>
</feature>
<evidence type="ECO:0000256" key="6">
    <source>
        <dbReference type="SAM" id="Phobius"/>
    </source>
</evidence>
<dbReference type="Proteomes" id="UP000654993">
    <property type="component" value="Unassembled WGS sequence"/>
</dbReference>
<reference evidence="7" key="2">
    <citation type="journal article" date="2021" name="Data Brief">
        <title>Draft genome sequence data of the facultative, thermophilic, xylanolytic bacterium Paenibacillus sp. strain DA-C8.</title>
        <authorList>
            <person name="Chhe C."/>
            <person name="Uke A."/>
            <person name="Baramee S."/>
            <person name="Ungkulpasvich U."/>
            <person name="Tachaapaikoon C."/>
            <person name="Pason P."/>
            <person name="Waeonukul R."/>
            <person name="Ratanakhanokchai K."/>
            <person name="Kosugi A."/>
        </authorList>
    </citation>
    <scope>NUCLEOTIDE SEQUENCE</scope>
    <source>
        <strain evidence="7">DA-C8</strain>
    </source>
</reference>
<feature type="transmembrane region" description="Helical" evidence="6">
    <location>
        <begin position="484"/>
        <end position="507"/>
    </location>
</feature>
<keyword evidence="8" id="KW-1185">Reference proteome</keyword>
<feature type="transmembrane region" description="Helical" evidence="6">
    <location>
        <begin position="397"/>
        <end position="416"/>
    </location>
</feature>
<dbReference type="GO" id="GO:0005886">
    <property type="term" value="C:plasma membrane"/>
    <property type="evidence" value="ECO:0007669"/>
    <property type="project" value="UniProtKB-SubCell"/>
</dbReference>